<dbReference type="Proteomes" id="UP000006044">
    <property type="component" value="Unassembled WGS sequence"/>
</dbReference>
<dbReference type="eggNOG" id="COG0438">
    <property type="taxonomic scope" value="Bacteria"/>
</dbReference>
<accession>K0WZP2</accession>
<gene>
    <name evidence="5" type="ORF">HMPREF9448_01118</name>
</gene>
<dbReference type="AlphaFoldDB" id="K0WZP2"/>
<dbReference type="RefSeq" id="WP_008861606.1">
    <property type="nucleotide sequence ID" value="NZ_JH815204.1"/>
</dbReference>
<evidence type="ECO:0000313" key="6">
    <source>
        <dbReference type="Proteomes" id="UP000006044"/>
    </source>
</evidence>
<dbReference type="STRING" id="742726.HMPREF9448_01118"/>
<feature type="transmembrane region" description="Helical" evidence="2">
    <location>
        <begin position="91"/>
        <end position="109"/>
    </location>
</feature>
<evidence type="ECO:0000313" key="5">
    <source>
        <dbReference type="EMBL" id="EJZ64638.1"/>
    </source>
</evidence>
<dbReference type="Gene3D" id="3.40.50.2000">
    <property type="entry name" value="Glycogen Phosphorylase B"/>
    <property type="match status" value="2"/>
</dbReference>
<keyword evidence="6" id="KW-1185">Reference proteome</keyword>
<dbReference type="HOGENOM" id="CLU_009583_11_2_10"/>
<dbReference type="CDD" id="cd03794">
    <property type="entry name" value="GT4_WbuB-like"/>
    <property type="match status" value="1"/>
</dbReference>
<evidence type="ECO:0000259" key="3">
    <source>
        <dbReference type="Pfam" id="PF00534"/>
    </source>
</evidence>
<evidence type="ECO:0008006" key="7">
    <source>
        <dbReference type="Google" id="ProtNLM"/>
    </source>
</evidence>
<name>K0WZP2_9BACT</name>
<evidence type="ECO:0000259" key="4">
    <source>
        <dbReference type="Pfam" id="PF13579"/>
    </source>
</evidence>
<dbReference type="Pfam" id="PF13579">
    <property type="entry name" value="Glyco_trans_4_4"/>
    <property type="match status" value="1"/>
</dbReference>
<comment type="caution">
    <text evidence="5">The sequence shown here is derived from an EMBL/GenBank/DDBJ whole genome shotgun (WGS) entry which is preliminary data.</text>
</comment>
<dbReference type="GO" id="GO:0009103">
    <property type="term" value="P:lipopolysaccharide biosynthetic process"/>
    <property type="evidence" value="ECO:0007669"/>
    <property type="project" value="TreeGrafter"/>
</dbReference>
<dbReference type="Pfam" id="PF00534">
    <property type="entry name" value="Glycos_transf_1"/>
    <property type="match status" value="1"/>
</dbReference>
<organism evidence="5 6">
    <name type="scientific">Barnesiella intestinihominis YIT 11860</name>
    <dbReference type="NCBI Taxonomy" id="742726"/>
    <lineage>
        <taxon>Bacteria</taxon>
        <taxon>Pseudomonadati</taxon>
        <taxon>Bacteroidota</taxon>
        <taxon>Bacteroidia</taxon>
        <taxon>Bacteroidales</taxon>
        <taxon>Barnesiellaceae</taxon>
        <taxon>Barnesiella</taxon>
    </lineage>
</organism>
<keyword evidence="1" id="KW-0808">Transferase</keyword>
<evidence type="ECO:0000256" key="1">
    <source>
        <dbReference type="ARBA" id="ARBA00022679"/>
    </source>
</evidence>
<dbReference type="GO" id="GO:0016757">
    <property type="term" value="F:glycosyltransferase activity"/>
    <property type="evidence" value="ECO:0007669"/>
    <property type="project" value="InterPro"/>
</dbReference>
<dbReference type="InterPro" id="IPR001296">
    <property type="entry name" value="Glyco_trans_1"/>
</dbReference>
<feature type="domain" description="Glycosyltransferase subfamily 4-like N-terminal" evidence="4">
    <location>
        <begin position="30"/>
        <end position="209"/>
    </location>
</feature>
<protein>
    <recommendedName>
        <fullName evidence="7">Glycosyltransferase subfamily 4-like N-terminal domain-containing protein</fullName>
    </recommendedName>
</protein>
<keyword evidence="2" id="KW-1133">Transmembrane helix</keyword>
<dbReference type="PANTHER" id="PTHR46401">
    <property type="entry name" value="GLYCOSYLTRANSFERASE WBBK-RELATED"/>
    <property type="match status" value="1"/>
</dbReference>
<dbReference type="GeneID" id="77848412"/>
<keyword evidence="2" id="KW-0812">Transmembrane</keyword>
<sequence length="417" mass="48337">MSKESSGVKGKRCLFLTNYFYPEVFRGNDIAFEMVKRGYEVTVITCIPNYPQGHFYEGYGLRSRRREVVNGVNVIRVPVIPRGDGRAIRMVLNYLSSLLFSCIYTLSIVCRKRFDFIFVQELSPAFIGIPAVLAKKIRRIPIYFWLLDVWPESLAAGGITNKYIVKIVDRIMRYIYRHCRKIFIAASGVRTLLQQRGVKNDCIEDLPNWGEDELRKCTVDDDELPHLPDGFKIMFAGNLGEAQNLENVMRVAERLKNNKHIQWIFIGDGRKKKWVMSFVQSREMGDTVHFYDRYPIEYMPAFFRKADIMLLPLCDNSAFNVTLPAKIQAYMLSSKPILVMANGEVQTVVKNARCGYYTGADSIDKMVRLVLSISNYSNQELEEKGRNGYNYYQRHFKKEKCMNNLFEIIEKGERSNV</sequence>
<proteinExistence type="predicted"/>
<keyword evidence="2" id="KW-0472">Membrane</keyword>
<dbReference type="InterPro" id="IPR028098">
    <property type="entry name" value="Glyco_trans_4-like_N"/>
</dbReference>
<reference evidence="5 6" key="1">
    <citation type="submission" date="2012-08" db="EMBL/GenBank/DDBJ databases">
        <title>The Genome Sequence of Barnesiella intestinihominis YIT 11860.</title>
        <authorList>
            <consortium name="The Broad Institute Genome Sequencing Platform"/>
            <person name="Earl A."/>
            <person name="Ward D."/>
            <person name="Feldgarden M."/>
            <person name="Gevers D."/>
            <person name="Morotomi M."/>
            <person name="Walker B."/>
            <person name="Young S.K."/>
            <person name="Zeng Q."/>
            <person name="Gargeya S."/>
            <person name="Fitzgerald M."/>
            <person name="Haas B."/>
            <person name="Abouelleil A."/>
            <person name="Alvarado L."/>
            <person name="Arachchi H.M."/>
            <person name="Berlin A.M."/>
            <person name="Chapman S.B."/>
            <person name="Goldberg J."/>
            <person name="Griggs A."/>
            <person name="Gujja S."/>
            <person name="Hansen M."/>
            <person name="Howarth C."/>
            <person name="Imamovic A."/>
            <person name="Larimer J."/>
            <person name="McCowen C."/>
            <person name="Montmayeur A."/>
            <person name="Murphy C."/>
            <person name="Neiman D."/>
            <person name="Pearson M."/>
            <person name="Priest M."/>
            <person name="Roberts A."/>
            <person name="Saif S."/>
            <person name="Shea T."/>
            <person name="Sisk P."/>
            <person name="Sykes S."/>
            <person name="Wortman J."/>
            <person name="Nusbaum C."/>
            <person name="Birren B."/>
        </authorList>
    </citation>
    <scope>NUCLEOTIDE SEQUENCE [LARGE SCALE GENOMIC DNA]</scope>
    <source>
        <strain evidence="5 6">YIT 11860</strain>
    </source>
</reference>
<evidence type="ECO:0000256" key="2">
    <source>
        <dbReference type="SAM" id="Phobius"/>
    </source>
</evidence>
<feature type="domain" description="Glycosyl transferase family 1" evidence="3">
    <location>
        <begin position="228"/>
        <end position="377"/>
    </location>
</feature>
<dbReference type="EMBL" id="ADLE01000008">
    <property type="protein sequence ID" value="EJZ64638.1"/>
    <property type="molecule type" value="Genomic_DNA"/>
</dbReference>
<dbReference type="PANTHER" id="PTHR46401:SF2">
    <property type="entry name" value="GLYCOSYLTRANSFERASE WBBK-RELATED"/>
    <property type="match status" value="1"/>
</dbReference>
<dbReference type="SUPFAM" id="SSF53756">
    <property type="entry name" value="UDP-Glycosyltransferase/glycogen phosphorylase"/>
    <property type="match status" value="1"/>
</dbReference>